<protein>
    <recommendedName>
        <fullName evidence="4">Porin</fullName>
    </recommendedName>
</protein>
<dbReference type="InterPro" id="IPR045748">
    <property type="entry name" value="DcaP"/>
</dbReference>
<gene>
    <name evidence="2" type="ORF">INT08_02825</name>
</gene>
<sequence>MMQNHRSAFLSVILFSVLAGLVMPPRPAAASTIEERIGRLESELAELKELLKQQQQAQAEHSTGETSAEEAETNDFRAELYGFARLDASYDTGALQTGNIALWACAGGSDDGKWNISANASRLGLKLHGPDSKTMKLSGRVELDFLGGGAENQSNPRLRHAYATLSWPKHGLSLLAGQTWDLHSALIPPVSDPALLWGAGNTGMRHPQLRITRKFDLQENGRLEGAIALARSIGENNDAAESYNTDPGEDADLPVLQARLAYIKPLQSGQQLTIGVSGHYGEEEWDITPTGQSIDVPSWSCIAELGIPLSRTLALQGELFTGTNLDDHAGGIFQGVSTNGSTAREIRSSGGWGAFVWQATAHTRLSFGGGIDNPRDGDLADGDRCENRALFTALRTALTPHLVLGAQVAHWKTRYLGGDDAGVLRTQSSLSYLF</sequence>
<evidence type="ECO:0000313" key="3">
    <source>
        <dbReference type="Proteomes" id="UP000619838"/>
    </source>
</evidence>
<name>A0ABR9XQ12_9CHLB</name>
<dbReference type="Proteomes" id="UP000619838">
    <property type="component" value="Unassembled WGS sequence"/>
</dbReference>
<accession>A0ABR9XQ12</accession>
<dbReference type="Pfam" id="PF19577">
    <property type="entry name" value="DcaP"/>
    <property type="match status" value="1"/>
</dbReference>
<feature type="compositionally biased region" description="Low complexity" evidence="1">
    <location>
        <begin position="52"/>
        <end position="66"/>
    </location>
</feature>
<comment type="caution">
    <text evidence="2">The sequence shown here is derived from an EMBL/GenBank/DDBJ whole genome shotgun (WGS) entry which is preliminary data.</text>
</comment>
<evidence type="ECO:0008006" key="4">
    <source>
        <dbReference type="Google" id="ProtNLM"/>
    </source>
</evidence>
<proteinExistence type="predicted"/>
<reference evidence="2 3" key="1">
    <citation type="journal article" date="2020" name="Microorganisms">
        <title>Simultaneous Genome Sequencing of Prosthecochloris ethylica and Desulfuromonas acetoxidans within a Syntrophic Mixture Reveals Unique Pili and Protein Interactions.</title>
        <authorList>
            <person name="Kyndt J.A."/>
            <person name="Van Beeumen J.J."/>
            <person name="Meyer T.E."/>
        </authorList>
    </citation>
    <scope>NUCLEOTIDE SEQUENCE [LARGE SCALE GENOMIC DNA]</scope>
    <source>
        <strain evidence="2 3">N3</strain>
    </source>
</reference>
<dbReference type="RefSeq" id="WP_175187277.1">
    <property type="nucleotide sequence ID" value="NZ_JABVZQ010000006.1"/>
</dbReference>
<evidence type="ECO:0000256" key="1">
    <source>
        <dbReference type="SAM" id="MobiDB-lite"/>
    </source>
</evidence>
<feature type="region of interest" description="Disordered" evidence="1">
    <location>
        <begin position="51"/>
        <end position="71"/>
    </location>
</feature>
<organism evidence="2 3">
    <name type="scientific">Prosthecochloris ethylica</name>
    <dbReference type="NCBI Taxonomy" id="2743976"/>
    <lineage>
        <taxon>Bacteria</taxon>
        <taxon>Pseudomonadati</taxon>
        <taxon>Chlorobiota</taxon>
        <taxon>Chlorobiia</taxon>
        <taxon>Chlorobiales</taxon>
        <taxon>Chlorobiaceae</taxon>
        <taxon>Prosthecochloris</taxon>
    </lineage>
</organism>
<dbReference type="SUPFAM" id="SSF56935">
    <property type="entry name" value="Porins"/>
    <property type="match status" value="1"/>
</dbReference>
<keyword evidence="3" id="KW-1185">Reference proteome</keyword>
<evidence type="ECO:0000313" key="2">
    <source>
        <dbReference type="EMBL" id="MBF0636117.1"/>
    </source>
</evidence>
<dbReference type="EMBL" id="JADGII010000003">
    <property type="protein sequence ID" value="MBF0636117.1"/>
    <property type="molecule type" value="Genomic_DNA"/>
</dbReference>